<dbReference type="Gene3D" id="3.30.160.250">
    <property type="match status" value="1"/>
</dbReference>
<dbReference type="KEGG" id="muc:MuYL_2932"/>
<proteinExistence type="predicted"/>
<dbReference type="InterPro" id="IPR035069">
    <property type="entry name" value="TTHA1013/TTHA0281-like"/>
</dbReference>
<gene>
    <name evidence="1" type="ORF">MuYL_2932</name>
</gene>
<sequence>MNTMKTVQINSAVWKVGNYFVAQCLNVEVSSFGDTKDEALDNLQEALELYLEDNEHPEFTIIDKPEIVGSILKYA</sequence>
<dbReference type="SUPFAM" id="SSF143100">
    <property type="entry name" value="TTHA1013/TTHA0281-like"/>
    <property type="match status" value="1"/>
</dbReference>
<evidence type="ECO:0000313" key="1">
    <source>
        <dbReference type="EMBL" id="ASU34819.1"/>
    </source>
</evidence>
<evidence type="ECO:0008006" key="3">
    <source>
        <dbReference type="Google" id="ProtNLM"/>
    </source>
</evidence>
<reference evidence="1 2" key="1">
    <citation type="submission" date="2017-08" db="EMBL/GenBank/DDBJ databases">
        <title>Complete genome sequence of Mucilaginibacter sp. strain BJC16-A31.</title>
        <authorList>
            <consortium name="Henan University of Science and Technology"/>
            <person name="You X."/>
        </authorList>
    </citation>
    <scope>NUCLEOTIDE SEQUENCE [LARGE SCALE GENOMIC DNA]</scope>
    <source>
        <strain evidence="1 2">BJC16-A31</strain>
    </source>
</reference>
<accession>A0A223NY56</accession>
<name>A0A223NY56_9SPHI</name>
<dbReference type="EMBL" id="CP022743">
    <property type="protein sequence ID" value="ASU34819.1"/>
    <property type="molecule type" value="Genomic_DNA"/>
</dbReference>
<keyword evidence="2" id="KW-1185">Reference proteome</keyword>
<organism evidence="1 2">
    <name type="scientific">Mucilaginibacter xinganensis</name>
    <dbReference type="NCBI Taxonomy" id="1234841"/>
    <lineage>
        <taxon>Bacteria</taxon>
        <taxon>Pseudomonadati</taxon>
        <taxon>Bacteroidota</taxon>
        <taxon>Sphingobacteriia</taxon>
        <taxon>Sphingobacteriales</taxon>
        <taxon>Sphingobacteriaceae</taxon>
        <taxon>Mucilaginibacter</taxon>
    </lineage>
</organism>
<dbReference type="Proteomes" id="UP000215002">
    <property type="component" value="Chromosome"/>
</dbReference>
<evidence type="ECO:0000313" key="2">
    <source>
        <dbReference type="Proteomes" id="UP000215002"/>
    </source>
</evidence>
<protein>
    <recommendedName>
        <fullName evidence="3">HicB family protein</fullName>
    </recommendedName>
</protein>
<dbReference type="AlphaFoldDB" id="A0A223NY56"/>